<gene>
    <name evidence="2" type="ORF">S01H4_53354</name>
</gene>
<sequence length="70" mass="7304">MSTPLEIITIRAPAFALESNINDLDKSPPESRSAPDGDGSDFLDNVGGGQEAKSGIKGHSAVPALNKNKR</sequence>
<protein>
    <submittedName>
        <fullName evidence="2">Uncharacterized protein</fullName>
    </submittedName>
</protein>
<evidence type="ECO:0000256" key="1">
    <source>
        <dbReference type="SAM" id="MobiDB-lite"/>
    </source>
</evidence>
<reference evidence="2" key="1">
    <citation type="journal article" date="2014" name="Front. Microbiol.">
        <title>High frequency of phylogenetically diverse reductive dehalogenase-homologous genes in deep subseafloor sedimentary metagenomes.</title>
        <authorList>
            <person name="Kawai M."/>
            <person name="Futagami T."/>
            <person name="Toyoda A."/>
            <person name="Takaki Y."/>
            <person name="Nishi S."/>
            <person name="Hori S."/>
            <person name="Arai W."/>
            <person name="Tsubouchi T."/>
            <person name="Morono Y."/>
            <person name="Uchiyama I."/>
            <person name="Ito T."/>
            <person name="Fujiyama A."/>
            <person name="Inagaki F."/>
            <person name="Takami H."/>
        </authorList>
    </citation>
    <scope>NUCLEOTIDE SEQUENCE</scope>
    <source>
        <strain evidence="2">Expedition CK06-06</strain>
    </source>
</reference>
<evidence type="ECO:0000313" key="2">
    <source>
        <dbReference type="EMBL" id="GAH17972.1"/>
    </source>
</evidence>
<dbReference type="AlphaFoldDB" id="X1DCQ9"/>
<feature type="compositionally biased region" description="Basic and acidic residues" evidence="1">
    <location>
        <begin position="23"/>
        <end position="35"/>
    </location>
</feature>
<dbReference type="EMBL" id="BART01030589">
    <property type="protein sequence ID" value="GAH17972.1"/>
    <property type="molecule type" value="Genomic_DNA"/>
</dbReference>
<accession>X1DCQ9</accession>
<feature type="region of interest" description="Disordered" evidence="1">
    <location>
        <begin position="20"/>
        <end position="70"/>
    </location>
</feature>
<proteinExistence type="predicted"/>
<organism evidence="2">
    <name type="scientific">marine sediment metagenome</name>
    <dbReference type="NCBI Taxonomy" id="412755"/>
    <lineage>
        <taxon>unclassified sequences</taxon>
        <taxon>metagenomes</taxon>
        <taxon>ecological metagenomes</taxon>
    </lineage>
</organism>
<name>X1DCQ9_9ZZZZ</name>
<comment type="caution">
    <text evidence="2">The sequence shown here is derived from an EMBL/GenBank/DDBJ whole genome shotgun (WGS) entry which is preliminary data.</text>
</comment>